<name>A0A444UNZ9_ACIRT</name>
<keyword evidence="8" id="KW-0862">Zinc</keyword>
<dbReference type="Gene3D" id="2.170.270.10">
    <property type="entry name" value="SET domain"/>
    <property type="match status" value="1"/>
</dbReference>
<evidence type="ECO:0000256" key="10">
    <source>
        <dbReference type="ARBA" id="ARBA00023015"/>
    </source>
</evidence>
<feature type="domain" description="SET" evidence="19">
    <location>
        <begin position="2"/>
        <end position="130"/>
    </location>
</feature>
<keyword evidence="3" id="KW-0808">Transferase</keyword>
<dbReference type="GO" id="GO:0008270">
    <property type="term" value="F:zinc ion binding"/>
    <property type="evidence" value="ECO:0007669"/>
    <property type="project" value="UniProtKB-KW"/>
</dbReference>
<keyword evidence="12" id="KW-0804">Transcription</keyword>
<dbReference type="PANTHER" id="PTHR16516:SF5">
    <property type="entry name" value="ZINC FINGER PROTEIN 488"/>
    <property type="match status" value="1"/>
</dbReference>
<keyword evidence="4" id="KW-0949">S-adenosyl-L-methionine</keyword>
<evidence type="ECO:0000256" key="1">
    <source>
        <dbReference type="ARBA" id="ARBA00004123"/>
    </source>
</evidence>
<dbReference type="InterPro" id="IPR052296">
    <property type="entry name" value="TR-Histone_Methyltrans"/>
</dbReference>
<evidence type="ECO:0000256" key="4">
    <source>
        <dbReference type="ARBA" id="ARBA00022691"/>
    </source>
</evidence>
<evidence type="ECO:0000259" key="19">
    <source>
        <dbReference type="PROSITE" id="PS50280"/>
    </source>
</evidence>
<evidence type="ECO:0000256" key="8">
    <source>
        <dbReference type="ARBA" id="ARBA00022833"/>
    </source>
</evidence>
<dbReference type="AlphaFoldDB" id="A0A444UNZ9"/>
<dbReference type="InterPro" id="IPR013087">
    <property type="entry name" value="Znf_C2H2_type"/>
</dbReference>
<evidence type="ECO:0000313" key="20">
    <source>
        <dbReference type="EMBL" id="RXM36892.1"/>
    </source>
</evidence>
<gene>
    <name evidence="20" type="ORF">EOD39_0720</name>
</gene>
<dbReference type="InterPro" id="IPR001214">
    <property type="entry name" value="SET_dom"/>
</dbReference>
<feature type="region of interest" description="Disordered" evidence="17">
    <location>
        <begin position="307"/>
        <end position="333"/>
    </location>
</feature>
<feature type="domain" description="C2H2-type" evidence="18">
    <location>
        <begin position="501"/>
        <end position="524"/>
    </location>
</feature>
<feature type="compositionally biased region" description="Polar residues" evidence="17">
    <location>
        <begin position="216"/>
        <end position="226"/>
    </location>
</feature>
<dbReference type="PROSITE" id="PS50280">
    <property type="entry name" value="SET"/>
    <property type="match status" value="1"/>
</dbReference>
<dbReference type="GO" id="GO:0005654">
    <property type="term" value="C:nucleoplasm"/>
    <property type="evidence" value="ECO:0007669"/>
    <property type="project" value="UniProtKB-ARBA"/>
</dbReference>
<protein>
    <recommendedName>
        <fullName evidence="14">PR domain zinc finger protein 8</fullName>
    </recommendedName>
    <alternativeName>
        <fullName evidence="15">PR domain-containing protein 8</fullName>
    </alternativeName>
</protein>
<evidence type="ECO:0000256" key="12">
    <source>
        <dbReference type="ARBA" id="ARBA00023163"/>
    </source>
</evidence>
<organism evidence="20 21">
    <name type="scientific">Acipenser ruthenus</name>
    <name type="common">Sterlet sturgeon</name>
    <dbReference type="NCBI Taxonomy" id="7906"/>
    <lineage>
        <taxon>Eukaryota</taxon>
        <taxon>Metazoa</taxon>
        <taxon>Chordata</taxon>
        <taxon>Craniata</taxon>
        <taxon>Vertebrata</taxon>
        <taxon>Euteleostomi</taxon>
        <taxon>Actinopterygii</taxon>
        <taxon>Chondrostei</taxon>
        <taxon>Acipenseriformes</taxon>
        <taxon>Acipenseridae</taxon>
        <taxon>Acipenser</taxon>
    </lineage>
</organism>
<evidence type="ECO:0000256" key="7">
    <source>
        <dbReference type="ARBA" id="ARBA00022771"/>
    </source>
</evidence>
<evidence type="ECO:0000256" key="9">
    <source>
        <dbReference type="ARBA" id="ARBA00022902"/>
    </source>
</evidence>
<keyword evidence="11" id="KW-0238">DNA-binding</keyword>
<comment type="caution">
    <text evidence="20">The sequence shown here is derived from an EMBL/GenBank/DDBJ whole genome shotgun (WGS) entry which is preliminary data.</text>
</comment>
<evidence type="ECO:0000256" key="6">
    <source>
        <dbReference type="ARBA" id="ARBA00022737"/>
    </source>
</evidence>
<sequence length="524" mass="60069">MEHTYLPKTLWANDNKFLHHHVADLLTSVHVTRDLPEGVTFGPCILQNTFYDTIAFIALKCSDKVNKSYVFRVDAEAIQSSPNVLSWLRLVQAATNNKEQNLEAFLKSGQLYFRSIRSISKDEELLVWYDQELSHLLGFNDIKGQTPAQGFRCMICDQPFKNEYPYLAHTRFLCVQGNHFLHSRDLQVRKAMEIKLKKHDTTDFHNIARDLEHNKSNTNEDTSNFSGKKRKHDDLESTKSHKKSVLLEKRNISNHHNIAFMNRGSHDVVPELGASVLKLSADKCLFQKGVVEDKQSAFTEVRRVKEKMKHEKTHEPVEERGPNQTGQGHLLTGSVLHSSGSAFSFVLPKGAREEQKSAFCKPNNRRVNDSSVHPSHTLNGSTERLGELSDSITRDNILGYGGPLGTKLLTRDLANSQSLQSTRNKSFMYPSERWTRQLQTTSSLTLLPSSFTSYGVAEQNWCAKCNLSFRMTSDLVFHMRSHHKKEFAAEAQIKRRREEKLTCPICHEFFRERHHLSRHMTSHN</sequence>
<evidence type="ECO:0000256" key="15">
    <source>
        <dbReference type="ARBA" id="ARBA00082172"/>
    </source>
</evidence>
<dbReference type="FunFam" id="2.170.270.10:FF:000012">
    <property type="entry name" value="PR domain zinc finger protein 8"/>
    <property type="match status" value="1"/>
</dbReference>
<keyword evidence="10" id="KW-0805">Transcription regulation</keyword>
<keyword evidence="2" id="KW-0489">Methyltransferase</keyword>
<dbReference type="PANTHER" id="PTHR16516">
    <property type="entry name" value="AGAP007109-PA"/>
    <property type="match status" value="1"/>
</dbReference>
<dbReference type="Proteomes" id="UP000289886">
    <property type="component" value="Unassembled WGS sequence"/>
</dbReference>
<comment type="subcellular location">
    <subcellularLocation>
        <location evidence="1">Nucleus</location>
    </subcellularLocation>
</comment>
<reference evidence="20 21" key="1">
    <citation type="submission" date="2019-01" db="EMBL/GenBank/DDBJ databases">
        <title>Draft Genome and Complete Hox-Cluster Characterization of the Sterlet Sturgeon (Acipenser ruthenus).</title>
        <authorList>
            <person name="Wei Q."/>
        </authorList>
    </citation>
    <scope>NUCLEOTIDE SEQUENCE [LARGE SCALE GENOMIC DNA]</scope>
    <source>
        <strain evidence="20">WHYD16114868_AA</strain>
        <tissue evidence="20">Blood</tissue>
    </source>
</reference>
<feature type="compositionally biased region" description="Basic and acidic residues" evidence="17">
    <location>
        <begin position="232"/>
        <end position="242"/>
    </location>
</feature>
<dbReference type="Gene3D" id="3.30.160.60">
    <property type="entry name" value="Classic Zinc Finger"/>
    <property type="match status" value="1"/>
</dbReference>
<dbReference type="InterPro" id="IPR036236">
    <property type="entry name" value="Znf_C2H2_sf"/>
</dbReference>
<keyword evidence="7 16" id="KW-0863">Zinc-finger</keyword>
<dbReference type="Pfam" id="PF21549">
    <property type="entry name" value="PRDM2_PR"/>
    <property type="match status" value="1"/>
</dbReference>
<dbReference type="GO" id="GO:0014003">
    <property type="term" value="P:oligodendrocyte development"/>
    <property type="evidence" value="ECO:0007669"/>
    <property type="project" value="TreeGrafter"/>
</dbReference>
<evidence type="ECO:0000256" key="17">
    <source>
        <dbReference type="SAM" id="MobiDB-lite"/>
    </source>
</evidence>
<dbReference type="GO" id="GO:0003677">
    <property type="term" value="F:DNA binding"/>
    <property type="evidence" value="ECO:0007669"/>
    <property type="project" value="UniProtKB-KW"/>
</dbReference>
<dbReference type="PROSITE" id="PS00028">
    <property type="entry name" value="ZINC_FINGER_C2H2_1"/>
    <property type="match status" value="2"/>
</dbReference>
<keyword evidence="13" id="KW-0539">Nucleus</keyword>
<feature type="region of interest" description="Disordered" evidence="17">
    <location>
        <begin position="356"/>
        <end position="386"/>
    </location>
</feature>
<evidence type="ECO:0000256" key="16">
    <source>
        <dbReference type="PROSITE-ProRule" id="PRU00042"/>
    </source>
</evidence>
<dbReference type="GO" id="GO:0008168">
    <property type="term" value="F:methyltransferase activity"/>
    <property type="evidence" value="ECO:0007669"/>
    <property type="project" value="UniProtKB-KW"/>
</dbReference>
<accession>A0A444UNZ9</accession>
<dbReference type="Pfam" id="PF00096">
    <property type="entry name" value="zf-C2H2"/>
    <property type="match status" value="1"/>
</dbReference>
<dbReference type="SMART" id="SM00355">
    <property type="entry name" value="ZnF_C2H2"/>
    <property type="match status" value="3"/>
</dbReference>
<dbReference type="InterPro" id="IPR046341">
    <property type="entry name" value="SET_dom_sf"/>
</dbReference>
<feature type="compositionally biased region" description="Polar residues" evidence="17">
    <location>
        <begin position="369"/>
        <end position="382"/>
    </location>
</feature>
<evidence type="ECO:0000256" key="2">
    <source>
        <dbReference type="ARBA" id="ARBA00022603"/>
    </source>
</evidence>
<dbReference type="SUPFAM" id="SSF57667">
    <property type="entry name" value="beta-beta-alpha zinc fingers"/>
    <property type="match status" value="1"/>
</dbReference>
<evidence type="ECO:0000256" key="13">
    <source>
        <dbReference type="ARBA" id="ARBA00023242"/>
    </source>
</evidence>
<feature type="region of interest" description="Disordered" evidence="17">
    <location>
        <begin position="208"/>
        <end position="242"/>
    </location>
</feature>
<evidence type="ECO:0000256" key="14">
    <source>
        <dbReference type="ARBA" id="ARBA00067591"/>
    </source>
</evidence>
<keyword evidence="9" id="KW-0524">Neurogenesis</keyword>
<keyword evidence="21" id="KW-1185">Reference proteome</keyword>
<dbReference type="EMBL" id="SCEB01214167">
    <property type="protein sequence ID" value="RXM36892.1"/>
    <property type="molecule type" value="Genomic_DNA"/>
</dbReference>
<evidence type="ECO:0000256" key="3">
    <source>
        <dbReference type="ARBA" id="ARBA00022679"/>
    </source>
</evidence>
<feature type="domain" description="C2H2-type" evidence="18">
    <location>
        <begin position="460"/>
        <end position="487"/>
    </location>
</feature>
<feature type="compositionally biased region" description="Basic and acidic residues" evidence="17">
    <location>
        <begin position="307"/>
        <end position="321"/>
    </location>
</feature>
<proteinExistence type="predicted"/>
<keyword evidence="5" id="KW-0479">Metal-binding</keyword>
<dbReference type="GO" id="GO:0032259">
    <property type="term" value="P:methylation"/>
    <property type="evidence" value="ECO:0007669"/>
    <property type="project" value="UniProtKB-KW"/>
</dbReference>
<evidence type="ECO:0000259" key="18">
    <source>
        <dbReference type="PROSITE" id="PS50157"/>
    </source>
</evidence>
<evidence type="ECO:0000256" key="11">
    <source>
        <dbReference type="ARBA" id="ARBA00023125"/>
    </source>
</evidence>
<evidence type="ECO:0000313" key="21">
    <source>
        <dbReference type="Proteomes" id="UP000289886"/>
    </source>
</evidence>
<evidence type="ECO:0000256" key="5">
    <source>
        <dbReference type="ARBA" id="ARBA00022723"/>
    </source>
</evidence>
<dbReference type="PROSITE" id="PS50157">
    <property type="entry name" value="ZINC_FINGER_C2H2_2"/>
    <property type="match status" value="2"/>
</dbReference>
<keyword evidence="6" id="KW-0677">Repeat</keyword>
<dbReference type="GO" id="GO:0006355">
    <property type="term" value="P:regulation of DNA-templated transcription"/>
    <property type="evidence" value="ECO:0007669"/>
    <property type="project" value="TreeGrafter"/>
</dbReference>